<gene>
    <name evidence="2" type="ORF">Pan216_09680</name>
</gene>
<feature type="region of interest" description="Disordered" evidence="1">
    <location>
        <begin position="152"/>
        <end position="237"/>
    </location>
</feature>
<protein>
    <submittedName>
        <fullName evidence="2">Uncharacterized protein</fullName>
    </submittedName>
</protein>
<dbReference type="AlphaFoldDB" id="A0A518AZI8"/>
<feature type="compositionally biased region" description="Polar residues" evidence="1">
    <location>
        <begin position="156"/>
        <end position="170"/>
    </location>
</feature>
<accession>A0A518AZI8</accession>
<proteinExistence type="predicted"/>
<dbReference type="Proteomes" id="UP000317093">
    <property type="component" value="Chromosome"/>
</dbReference>
<dbReference type="RefSeq" id="WP_145255494.1">
    <property type="nucleotide sequence ID" value="NZ_CP036279.1"/>
</dbReference>
<reference evidence="2 3" key="1">
    <citation type="submission" date="2019-02" db="EMBL/GenBank/DDBJ databases">
        <title>Deep-cultivation of Planctomycetes and their phenomic and genomic characterization uncovers novel biology.</title>
        <authorList>
            <person name="Wiegand S."/>
            <person name="Jogler M."/>
            <person name="Boedeker C."/>
            <person name="Pinto D."/>
            <person name="Vollmers J."/>
            <person name="Rivas-Marin E."/>
            <person name="Kohn T."/>
            <person name="Peeters S.H."/>
            <person name="Heuer A."/>
            <person name="Rast P."/>
            <person name="Oberbeckmann S."/>
            <person name="Bunk B."/>
            <person name="Jeske O."/>
            <person name="Meyerdierks A."/>
            <person name="Storesund J.E."/>
            <person name="Kallscheuer N."/>
            <person name="Luecker S."/>
            <person name="Lage O.M."/>
            <person name="Pohl T."/>
            <person name="Merkel B.J."/>
            <person name="Hornburger P."/>
            <person name="Mueller R.-W."/>
            <person name="Bruemmer F."/>
            <person name="Labrenz M."/>
            <person name="Spormann A.M."/>
            <person name="Op den Camp H."/>
            <person name="Overmann J."/>
            <person name="Amann R."/>
            <person name="Jetten M.S.M."/>
            <person name="Mascher T."/>
            <person name="Medema M.H."/>
            <person name="Devos D.P."/>
            <person name="Kaster A.-K."/>
            <person name="Ovreas L."/>
            <person name="Rohde M."/>
            <person name="Galperin M.Y."/>
            <person name="Jogler C."/>
        </authorList>
    </citation>
    <scope>NUCLEOTIDE SEQUENCE [LARGE SCALE GENOMIC DNA]</scope>
    <source>
        <strain evidence="2 3">Pan216</strain>
    </source>
</reference>
<evidence type="ECO:0000313" key="2">
    <source>
        <dbReference type="EMBL" id="QDU60131.1"/>
    </source>
</evidence>
<organism evidence="2 3">
    <name type="scientific">Kolteria novifilia</name>
    <dbReference type="NCBI Taxonomy" id="2527975"/>
    <lineage>
        <taxon>Bacteria</taxon>
        <taxon>Pseudomonadati</taxon>
        <taxon>Planctomycetota</taxon>
        <taxon>Planctomycetia</taxon>
        <taxon>Kolteriales</taxon>
        <taxon>Kolteriaceae</taxon>
        <taxon>Kolteria</taxon>
    </lineage>
</organism>
<feature type="compositionally biased region" description="Polar residues" evidence="1">
    <location>
        <begin position="198"/>
        <end position="213"/>
    </location>
</feature>
<evidence type="ECO:0000313" key="3">
    <source>
        <dbReference type="Proteomes" id="UP000317093"/>
    </source>
</evidence>
<feature type="compositionally biased region" description="Basic and acidic residues" evidence="1">
    <location>
        <begin position="216"/>
        <end position="226"/>
    </location>
</feature>
<dbReference type="KEGG" id="knv:Pan216_09680"/>
<sequence>MDSLQNYIDTIERIEKMKIAMSRMLRPDQLADATGELDKMIDNMVDGLKKAEIPDLDPTAVEKLRESEEGRDALKQMEELKKLSALAREDKLPKDITKAQIEPWVKSENWLAFGLKPKDAPALEHEEPGDAEFVDWAYSNWLSAEQIERELAPAVSTPSSQRPTWASSQHLAVAPSDESARDHDRDQSPDTGAPQPRDATSGSFSEWANTQPDGTADAKPDPERSFMKWISSVIRRT</sequence>
<evidence type="ECO:0000256" key="1">
    <source>
        <dbReference type="SAM" id="MobiDB-lite"/>
    </source>
</evidence>
<name>A0A518AZI8_9BACT</name>
<keyword evidence="3" id="KW-1185">Reference proteome</keyword>
<dbReference type="EMBL" id="CP036279">
    <property type="protein sequence ID" value="QDU60131.1"/>
    <property type="molecule type" value="Genomic_DNA"/>
</dbReference>
<feature type="compositionally biased region" description="Basic and acidic residues" evidence="1">
    <location>
        <begin position="178"/>
        <end position="188"/>
    </location>
</feature>